<name>M4BRQ1_HYAAE</name>
<dbReference type="EnsemblProtists" id="HpaT809091">
    <property type="protein sequence ID" value="HpaP809091"/>
    <property type="gene ID" value="HpaG809091"/>
</dbReference>
<evidence type="ECO:0000313" key="2">
    <source>
        <dbReference type="Proteomes" id="UP000011713"/>
    </source>
</evidence>
<dbReference type="Proteomes" id="UP000011713">
    <property type="component" value="Unassembled WGS sequence"/>
</dbReference>
<proteinExistence type="predicted"/>
<keyword evidence="2" id="KW-1185">Reference proteome</keyword>
<dbReference type="EMBL" id="JH598659">
    <property type="status" value="NOT_ANNOTATED_CDS"/>
    <property type="molecule type" value="Genomic_DNA"/>
</dbReference>
<organism evidence="1 2">
    <name type="scientific">Hyaloperonospora arabidopsidis (strain Emoy2)</name>
    <name type="common">Downy mildew agent</name>
    <name type="synonym">Peronospora arabidopsidis</name>
    <dbReference type="NCBI Taxonomy" id="559515"/>
    <lineage>
        <taxon>Eukaryota</taxon>
        <taxon>Sar</taxon>
        <taxon>Stramenopiles</taxon>
        <taxon>Oomycota</taxon>
        <taxon>Peronosporomycetes</taxon>
        <taxon>Peronosporales</taxon>
        <taxon>Peronosporaceae</taxon>
        <taxon>Hyaloperonospora</taxon>
    </lineage>
</organism>
<evidence type="ECO:0000313" key="1">
    <source>
        <dbReference type="EnsemblProtists" id="HpaP809091"/>
    </source>
</evidence>
<reference evidence="2" key="1">
    <citation type="journal article" date="2010" name="Science">
        <title>Signatures of adaptation to obligate biotrophy in the Hyaloperonospora arabidopsidis genome.</title>
        <authorList>
            <person name="Baxter L."/>
            <person name="Tripathy S."/>
            <person name="Ishaque N."/>
            <person name="Boot N."/>
            <person name="Cabral A."/>
            <person name="Kemen E."/>
            <person name="Thines M."/>
            <person name="Ah-Fong A."/>
            <person name="Anderson R."/>
            <person name="Badejoko W."/>
            <person name="Bittner-Eddy P."/>
            <person name="Boore J.L."/>
            <person name="Chibucos M.C."/>
            <person name="Coates M."/>
            <person name="Dehal P."/>
            <person name="Delehaunty K."/>
            <person name="Dong S."/>
            <person name="Downton P."/>
            <person name="Dumas B."/>
            <person name="Fabro G."/>
            <person name="Fronick C."/>
            <person name="Fuerstenberg S.I."/>
            <person name="Fulton L."/>
            <person name="Gaulin E."/>
            <person name="Govers F."/>
            <person name="Hughes L."/>
            <person name="Humphray S."/>
            <person name="Jiang R.H."/>
            <person name="Judelson H."/>
            <person name="Kamoun S."/>
            <person name="Kyung K."/>
            <person name="Meijer H."/>
            <person name="Minx P."/>
            <person name="Morris P."/>
            <person name="Nelson J."/>
            <person name="Phuntumart V."/>
            <person name="Qutob D."/>
            <person name="Rehmany A."/>
            <person name="Rougon-Cardoso A."/>
            <person name="Ryden P."/>
            <person name="Torto-Alalibo T."/>
            <person name="Studholme D."/>
            <person name="Wang Y."/>
            <person name="Win J."/>
            <person name="Wood J."/>
            <person name="Clifton S.W."/>
            <person name="Rogers J."/>
            <person name="Van den Ackerveken G."/>
            <person name="Jones J.D."/>
            <person name="McDowell J.M."/>
            <person name="Beynon J."/>
            <person name="Tyler B.M."/>
        </authorList>
    </citation>
    <scope>NUCLEOTIDE SEQUENCE [LARGE SCALE GENOMIC DNA]</scope>
    <source>
        <strain evidence="2">Emoy2</strain>
    </source>
</reference>
<reference evidence="1" key="2">
    <citation type="submission" date="2015-06" db="UniProtKB">
        <authorList>
            <consortium name="EnsemblProtists"/>
        </authorList>
    </citation>
    <scope>IDENTIFICATION</scope>
    <source>
        <strain evidence="1">Emoy2</strain>
    </source>
</reference>
<accession>M4BRQ1</accession>
<sequence>MTNSANPVRAMLIRARAQTLILAYSGLTSKTWFRTAGSPLACLPHRAHVWEIVRRRIRPICLPPTY</sequence>
<dbReference type="AlphaFoldDB" id="M4BRQ1"/>
<dbReference type="InParanoid" id="M4BRQ1"/>
<dbReference type="VEuPathDB" id="FungiDB:HpaG809091"/>
<protein>
    <submittedName>
        <fullName evidence="1">Uncharacterized protein</fullName>
    </submittedName>
</protein>
<dbReference type="HOGENOM" id="CLU_2836720_0_0_1"/>